<organism evidence="12 13">
    <name type="scientific">Sphingobacterium multivorum</name>
    <dbReference type="NCBI Taxonomy" id="28454"/>
    <lineage>
        <taxon>Bacteria</taxon>
        <taxon>Pseudomonadati</taxon>
        <taxon>Bacteroidota</taxon>
        <taxon>Sphingobacteriia</taxon>
        <taxon>Sphingobacteriales</taxon>
        <taxon>Sphingobacteriaceae</taxon>
        <taxon>Sphingobacterium</taxon>
    </lineage>
</organism>
<dbReference type="RefSeq" id="WP_112375973.1">
    <property type="nucleotide sequence ID" value="NZ_CP069793.1"/>
</dbReference>
<evidence type="ECO:0000256" key="9">
    <source>
        <dbReference type="RuleBase" id="RU003357"/>
    </source>
</evidence>
<dbReference type="InterPro" id="IPR012910">
    <property type="entry name" value="Plug_dom"/>
</dbReference>
<keyword evidence="4 8" id="KW-0812">Transmembrane</keyword>
<comment type="subcellular location">
    <subcellularLocation>
        <location evidence="1 8">Cell outer membrane</location>
        <topology evidence="1 8">Multi-pass membrane protein</topology>
    </subcellularLocation>
</comment>
<dbReference type="NCBIfam" id="TIGR04057">
    <property type="entry name" value="SusC_RagA_signa"/>
    <property type="match status" value="1"/>
</dbReference>
<evidence type="ECO:0000256" key="7">
    <source>
        <dbReference type="ARBA" id="ARBA00023237"/>
    </source>
</evidence>
<dbReference type="InterPro" id="IPR036942">
    <property type="entry name" value="Beta-barrel_TonB_sf"/>
</dbReference>
<dbReference type="GeneID" id="97179579"/>
<reference evidence="12 13" key="1">
    <citation type="submission" date="2018-06" db="EMBL/GenBank/DDBJ databases">
        <authorList>
            <consortium name="Pathogen Informatics"/>
            <person name="Doyle S."/>
        </authorList>
    </citation>
    <scope>NUCLEOTIDE SEQUENCE [LARGE SCALE GENOMIC DNA]</scope>
    <source>
        <strain evidence="12 13">NCTC11343</strain>
    </source>
</reference>
<evidence type="ECO:0000313" key="13">
    <source>
        <dbReference type="Proteomes" id="UP000251241"/>
    </source>
</evidence>
<keyword evidence="5 9" id="KW-0798">TonB box</keyword>
<dbReference type="Pfam" id="PF07715">
    <property type="entry name" value="Plug"/>
    <property type="match status" value="1"/>
</dbReference>
<keyword evidence="3 8" id="KW-1134">Transmembrane beta strand</keyword>
<evidence type="ECO:0000256" key="3">
    <source>
        <dbReference type="ARBA" id="ARBA00022452"/>
    </source>
</evidence>
<comment type="similarity">
    <text evidence="8 9">Belongs to the TonB-dependent receptor family.</text>
</comment>
<dbReference type="Pfam" id="PF00593">
    <property type="entry name" value="TonB_dep_Rec_b-barrel"/>
    <property type="match status" value="1"/>
</dbReference>
<dbReference type="PROSITE" id="PS52016">
    <property type="entry name" value="TONB_DEPENDENT_REC_3"/>
    <property type="match status" value="1"/>
</dbReference>
<dbReference type="InterPro" id="IPR037066">
    <property type="entry name" value="Plug_dom_sf"/>
</dbReference>
<dbReference type="SUPFAM" id="SSF56935">
    <property type="entry name" value="Porins"/>
    <property type="match status" value="1"/>
</dbReference>
<proteinExistence type="inferred from homology"/>
<keyword evidence="7 8" id="KW-0998">Cell outer membrane</keyword>
<sequence>MKKYLLVVLICVVFCLKTFAQGQAIRVQDRDTKLPIAAVSIKDCEGKAFGATDAKGELLLKGHISCLVFRRLGYHPDTLSLEALNRHSWLVYLTPLVNELEEVQVSTGYQTLPKERATGAFDLIGKKELDRQIGSNILNRLDGLSSAILFDKRGGNPSNFMVRGLSTITETIKGPLIVVDNFPYEGDINDINPNDVENISVLKDAAATSIWGAKAGNGVVVITLKKGKFDMPIRLSVTSNISVIDREDPYYRSQVDNSTYIEVERLLFNQGYYDNTLNNKVYNPVVSPVVELLNDHRNKLIDDSALESQLNAIAQGNLRADIARYLRQKGINQQYNVQLSTGSEKLASIWSAGFDRVRSNIVGNENSRFTLRTEQTWRPISKLVLTGGMQFNANKVTNNGISSLAIGSAGLAYPYSRLLDSDGNPSRLEQNYRSRFLDTLGEGKLLDWSYYPLADQKLLDKTDNTNVLKFDLAAAYEWIKGLRSELRYQYFTSNGLLEDRMDHNSFYVRDLINKYSQLKGNVIERPIPLGDILDRTSNRQYGHNMRAQISYDKQSSLGDLNVLIGGEVRDNRGLLHTYRQYGYDNELNISQPVDYRTIFTYYAGLGSNTIWYNFNDERNVDRFVSVFFNGSYNLLKKYTVSASARRDASNLFGVNTNNRWKPLWSIGGMWNVDRESFYNWAWMPHLILRATYGKSGNVNNSVPAQTTITYNSSPGVLGGFTNAYVNNPPNPDLRWEDVSQLNFGLDFGLKHNRVTGSVAYFNKKATDLIAIVNVDPTVGVDYLKRNAASLRTQGWEVQLNTLNIDAPLQWRTTWLFSSNKTRIMNYSYRSNVNADMVNSGQSLTPIEGYAAYNLVSYRFMGLTADAGNPQFSVNGQPYSNYGDLRSKVSLEDLVFHGSALPEQFGSIRNSFTFGAWEAGINIAYRFNYFFRRESVNYSSLSSNIPLHSDYYNRWQKTGDEATTNVPAFNYPLNSNRDQFYMNSDILVEKGDNITLQDISLIYRLKPKLGYFKSISLQAYARNLGVIWKATKLDLDPNGITMRIPSQFSLGINAQF</sequence>
<accession>A0A2X2JY14</accession>
<evidence type="ECO:0000256" key="2">
    <source>
        <dbReference type="ARBA" id="ARBA00022448"/>
    </source>
</evidence>
<dbReference type="GO" id="GO:0009279">
    <property type="term" value="C:cell outer membrane"/>
    <property type="evidence" value="ECO:0007669"/>
    <property type="project" value="UniProtKB-SubCell"/>
</dbReference>
<evidence type="ECO:0000259" key="11">
    <source>
        <dbReference type="Pfam" id="PF07715"/>
    </source>
</evidence>
<dbReference type="InterPro" id="IPR023997">
    <property type="entry name" value="TonB-dep_OMP_SusC/RagA_CS"/>
</dbReference>
<keyword evidence="12" id="KW-0675">Receptor</keyword>
<feature type="domain" description="TonB-dependent receptor plug" evidence="11">
    <location>
        <begin position="114"/>
        <end position="219"/>
    </location>
</feature>
<dbReference type="Gene3D" id="2.40.170.20">
    <property type="entry name" value="TonB-dependent receptor, beta-barrel domain"/>
    <property type="match status" value="1"/>
</dbReference>
<dbReference type="InterPro" id="IPR039426">
    <property type="entry name" value="TonB-dep_rcpt-like"/>
</dbReference>
<evidence type="ECO:0000256" key="6">
    <source>
        <dbReference type="ARBA" id="ARBA00023136"/>
    </source>
</evidence>
<evidence type="ECO:0000256" key="5">
    <source>
        <dbReference type="ARBA" id="ARBA00023077"/>
    </source>
</evidence>
<name>A0A2X2JY14_SPHMU</name>
<dbReference type="InterPro" id="IPR023996">
    <property type="entry name" value="TonB-dep_OMP_SusC/RagA"/>
</dbReference>
<dbReference type="AlphaFoldDB" id="A0A2X2JY14"/>
<dbReference type="InterPro" id="IPR000531">
    <property type="entry name" value="Beta-barrel_TonB"/>
</dbReference>
<evidence type="ECO:0000256" key="1">
    <source>
        <dbReference type="ARBA" id="ARBA00004571"/>
    </source>
</evidence>
<dbReference type="EMBL" id="UAUU01000011">
    <property type="protein sequence ID" value="SPZ92675.1"/>
    <property type="molecule type" value="Genomic_DNA"/>
</dbReference>
<feature type="domain" description="TonB-dependent receptor-like beta-barrel" evidence="10">
    <location>
        <begin position="422"/>
        <end position="883"/>
    </location>
</feature>
<gene>
    <name evidence="12" type="ORF">NCTC11343_04664</name>
</gene>
<dbReference type="Proteomes" id="UP000251241">
    <property type="component" value="Unassembled WGS sequence"/>
</dbReference>
<evidence type="ECO:0000256" key="8">
    <source>
        <dbReference type="PROSITE-ProRule" id="PRU01360"/>
    </source>
</evidence>
<evidence type="ECO:0000259" key="10">
    <source>
        <dbReference type="Pfam" id="PF00593"/>
    </source>
</evidence>
<dbReference type="NCBIfam" id="TIGR04056">
    <property type="entry name" value="OMP_RagA_SusC"/>
    <property type="match status" value="1"/>
</dbReference>
<evidence type="ECO:0000313" key="12">
    <source>
        <dbReference type="EMBL" id="SPZ92675.1"/>
    </source>
</evidence>
<keyword evidence="6 8" id="KW-0472">Membrane</keyword>
<dbReference type="Gene3D" id="2.170.130.10">
    <property type="entry name" value="TonB-dependent receptor, plug domain"/>
    <property type="match status" value="1"/>
</dbReference>
<protein>
    <submittedName>
        <fullName evidence="12">Outer membrane receptor for ferrienterochelin and colicins</fullName>
    </submittedName>
</protein>
<evidence type="ECO:0000256" key="4">
    <source>
        <dbReference type="ARBA" id="ARBA00022692"/>
    </source>
</evidence>
<keyword evidence="2 8" id="KW-0813">Transport</keyword>